<keyword evidence="1" id="KW-0812">Transmembrane</keyword>
<keyword evidence="1" id="KW-1133">Transmembrane helix</keyword>
<feature type="transmembrane region" description="Helical" evidence="1">
    <location>
        <begin position="208"/>
        <end position="225"/>
    </location>
</feature>
<dbReference type="RefSeq" id="WP_238329812.1">
    <property type="nucleotide sequence ID" value="NZ_BAAAIL010000001.1"/>
</dbReference>
<dbReference type="EMBL" id="VFPU01000002">
    <property type="protein sequence ID" value="TQM91156.1"/>
    <property type="molecule type" value="Genomic_DNA"/>
</dbReference>
<proteinExistence type="predicted"/>
<protein>
    <recommendedName>
        <fullName evidence="4">Arginine exporter protein ArgO</fullName>
    </recommendedName>
</protein>
<keyword evidence="1" id="KW-0472">Membrane</keyword>
<dbReference type="Proteomes" id="UP000315133">
    <property type="component" value="Unassembled WGS sequence"/>
</dbReference>
<gene>
    <name evidence="2" type="ORF">FB476_2885</name>
</gene>
<evidence type="ECO:0000313" key="3">
    <source>
        <dbReference type="Proteomes" id="UP000315133"/>
    </source>
</evidence>
<feature type="transmembrane region" description="Helical" evidence="1">
    <location>
        <begin position="20"/>
        <end position="48"/>
    </location>
</feature>
<name>A0A543K7T7_9MICO</name>
<evidence type="ECO:0000256" key="1">
    <source>
        <dbReference type="SAM" id="Phobius"/>
    </source>
</evidence>
<feature type="transmembrane region" description="Helical" evidence="1">
    <location>
        <begin position="60"/>
        <end position="82"/>
    </location>
</feature>
<evidence type="ECO:0008006" key="4">
    <source>
        <dbReference type="Google" id="ProtNLM"/>
    </source>
</evidence>
<organism evidence="2 3">
    <name type="scientific">Ornithinimicrobium humiphilum</name>
    <dbReference type="NCBI Taxonomy" id="125288"/>
    <lineage>
        <taxon>Bacteria</taxon>
        <taxon>Bacillati</taxon>
        <taxon>Actinomycetota</taxon>
        <taxon>Actinomycetes</taxon>
        <taxon>Micrococcales</taxon>
        <taxon>Ornithinimicrobiaceae</taxon>
        <taxon>Ornithinimicrobium</taxon>
    </lineage>
</organism>
<feature type="transmembrane region" description="Helical" evidence="1">
    <location>
        <begin position="166"/>
        <end position="188"/>
    </location>
</feature>
<dbReference type="AlphaFoldDB" id="A0A543K7T7"/>
<comment type="caution">
    <text evidence="2">The sequence shown here is derived from an EMBL/GenBank/DDBJ whole genome shotgun (WGS) entry which is preliminary data.</text>
</comment>
<keyword evidence="3" id="KW-1185">Reference proteome</keyword>
<accession>A0A543K7T7</accession>
<feature type="transmembrane region" description="Helical" evidence="1">
    <location>
        <begin position="88"/>
        <end position="107"/>
    </location>
</feature>
<feature type="transmembrane region" description="Helical" evidence="1">
    <location>
        <begin position="127"/>
        <end position="146"/>
    </location>
</feature>
<reference evidence="2 3" key="1">
    <citation type="submission" date="2019-06" db="EMBL/GenBank/DDBJ databases">
        <title>Sequencing the genomes of 1000 actinobacteria strains.</title>
        <authorList>
            <person name="Klenk H.-P."/>
        </authorList>
    </citation>
    <scope>NUCLEOTIDE SEQUENCE [LARGE SCALE GENOMIC DNA]</scope>
    <source>
        <strain evidence="2 3">DSM 12362</strain>
    </source>
</reference>
<evidence type="ECO:0000313" key="2">
    <source>
        <dbReference type="EMBL" id="TQM91156.1"/>
    </source>
</evidence>
<sequence length="227" mass="23587">MLLAHLEHGAAGSGGGADVAALLAAAGLGLFHGINPAMGWLFALSFGLQERSRAAIGRSLAWIVLGHEISVLPSALIITAFAGQVSRGVAMAVVAGALLAFGSWLLLRPRHFRWVGMRLKPWQLAWWSFLMSTATGAGLMLAPVLLHTSGGASHHATAGLAEGFGAATVVALVHAAGMAFASGVVALVVHQVFGLRILRTHWINLDRVWALAFLVAAGGVALAWWQG</sequence>